<dbReference type="Pfam" id="PF21806">
    <property type="entry name" value="DUF6879"/>
    <property type="match status" value="1"/>
</dbReference>
<keyword evidence="3" id="KW-1185">Reference proteome</keyword>
<dbReference type="InterPro" id="IPR049244">
    <property type="entry name" value="DUF6879"/>
</dbReference>
<name>A0ABP8WU67_9MICO</name>
<comment type="caution">
    <text evidence="2">The sequence shown here is derived from an EMBL/GenBank/DDBJ whole genome shotgun (WGS) entry which is preliminary data.</text>
</comment>
<proteinExistence type="predicted"/>
<evidence type="ECO:0000313" key="3">
    <source>
        <dbReference type="Proteomes" id="UP001500843"/>
    </source>
</evidence>
<reference evidence="3" key="1">
    <citation type="journal article" date="2019" name="Int. J. Syst. Evol. Microbiol.">
        <title>The Global Catalogue of Microorganisms (GCM) 10K type strain sequencing project: providing services to taxonomists for standard genome sequencing and annotation.</title>
        <authorList>
            <consortium name="The Broad Institute Genomics Platform"/>
            <consortium name="The Broad Institute Genome Sequencing Center for Infectious Disease"/>
            <person name="Wu L."/>
            <person name="Ma J."/>
        </authorList>
    </citation>
    <scope>NUCLEOTIDE SEQUENCE [LARGE SCALE GENOMIC DNA]</scope>
    <source>
        <strain evidence="3">JCM 17975</strain>
    </source>
</reference>
<protein>
    <recommendedName>
        <fullName evidence="1">DUF6879 domain-containing protein</fullName>
    </recommendedName>
</protein>
<dbReference type="EMBL" id="BAABHM010000007">
    <property type="protein sequence ID" value="GAA4695376.1"/>
    <property type="molecule type" value="Genomic_DNA"/>
</dbReference>
<gene>
    <name evidence="2" type="ORF">GCM10023198_14060</name>
</gene>
<feature type="domain" description="DUF6879" evidence="1">
    <location>
        <begin position="8"/>
        <end position="170"/>
    </location>
</feature>
<sequence>MQAITGGEFGHYMRTFESSAFRLEQQTGYAVDYEAEQFAAFRAGDVRDPREMPEFAAWLPTVADHVEQGRRISRVRIHQEPPTDYQRWTRYVGHWNVEAGEDIRYATTAQAHRVGLLPDAGPYDWWLLDTVRVLRMTFNDENVCIERHLLTDEASLEHARTWRELAIRAAGG</sequence>
<accession>A0ABP8WU67</accession>
<evidence type="ECO:0000259" key="1">
    <source>
        <dbReference type="Pfam" id="PF21806"/>
    </source>
</evidence>
<dbReference type="RefSeq" id="WP_253870795.1">
    <property type="nucleotide sequence ID" value="NZ_BAABHM010000007.1"/>
</dbReference>
<organism evidence="2 3">
    <name type="scientific">Promicromonospora umidemergens</name>
    <dbReference type="NCBI Taxonomy" id="629679"/>
    <lineage>
        <taxon>Bacteria</taxon>
        <taxon>Bacillati</taxon>
        <taxon>Actinomycetota</taxon>
        <taxon>Actinomycetes</taxon>
        <taxon>Micrococcales</taxon>
        <taxon>Promicromonosporaceae</taxon>
        <taxon>Promicromonospora</taxon>
    </lineage>
</organism>
<evidence type="ECO:0000313" key="2">
    <source>
        <dbReference type="EMBL" id="GAA4695376.1"/>
    </source>
</evidence>
<dbReference type="Proteomes" id="UP001500843">
    <property type="component" value="Unassembled WGS sequence"/>
</dbReference>